<dbReference type="PROSITE" id="PS51918">
    <property type="entry name" value="RADICAL_SAM"/>
    <property type="match status" value="1"/>
</dbReference>
<evidence type="ECO:0000256" key="8">
    <source>
        <dbReference type="ARBA" id="ARBA00023004"/>
    </source>
</evidence>
<dbReference type="GO" id="GO:0003824">
    <property type="term" value="F:catalytic activity"/>
    <property type="evidence" value="ECO:0007669"/>
    <property type="project" value="InterPro"/>
</dbReference>
<comment type="caution">
    <text evidence="12">The sequence shown here is derived from an EMBL/GenBank/DDBJ whole genome shotgun (WGS) entry which is preliminary data.</text>
</comment>
<evidence type="ECO:0000256" key="9">
    <source>
        <dbReference type="ARBA" id="ARBA00023014"/>
    </source>
</evidence>
<evidence type="ECO:0000256" key="6">
    <source>
        <dbReference type="ARBA" id="ARBA00022723"/>
    </source>
</evidence>
<dbReference type="SUPFAM" id="SSF102114">
    <property type="entry name" value="Radical SAM enzymes"/>
    <property type="match status" value="1"/>
</dbReference>
<dbReference type="InterPro" id="IPR003739">
    <property type="entry name" value="Lys_aminomutase/Glu_NH3_mut"/>
</dbReference>
<dbReference type="Pfam" id="PF04055">
    <property type="entry name" value="Radical_SAM"/>
    <property type="match status" value="1"/>
</dbReference>
<keyword evidence="5" id="KW-0949">S-adenosyl-L-methionine</keyword>
<dbReference type="PANTHER" id="PTHR30538">
    <property type="entry name" value="LYSINE 2,3-AMINOMUTASE-RELATED"/>
    <property type="match status" value="1"/>
</dbReference>
<dbReference type="CDD" id="cd01335">
    <property type="entry name" value="Radical_SAM"/>
    <property type="match status" value="1"/>
</dbReference>
<feature type="domain" description="Radical SAM core" evidence="11">
    <location>
        <begin position="86"/>
        <end position="314"/>
    </location>
</feature>
<dbReference type="AlphaFoldDB" id="A0A7C4NSQ6"/>
<comment type="similarity">
    <text evidence="3">Belongs to the radical SAM superfamily. KamA family.</text>
</comment>
<evidence type="ECO:0000256" key="3">
    <source>
        <dbReference type="ARBA" id="ARBA00008703"/>
    </source>
</evidence>
<evidence type="ECO:0000256" key="1">
    <source>
        <dbReference type="ARBA" id="ARBA00001933"/>
    </source>
</evidence>
<dbReference type="InterPro" id="IPR058240">
    <property type="entry name" value="rSAM_sf"/>
</dbReference>
<dbReference type="Gene3D" id="3.20.20.70">
    <property type="entry name" value="Aldolase class I"/>
    <property type="match status" value="1"/>
</dbReference>
<evidence type="ECO:0000256" key="10">
    <source>
        <dbReference type="PIRSR" id="PIRSR004911-1"/>
    </source>
</evidence>
<reference evidence="12" key="1">
    <citation type="journal article" date="2020" name="mSystems">
        <title>Genome- and Community-Level Interaction Insights into Carbon Utilization and Element Cycling Functions of Hydrothermarchaeota in Hydrothermal Sediment.</title>
        <authorList>
            <person name="Zhou Z."/>
            <person name="Liu Y."/>
            <person name="Xu W."/>
            <person name="Pan J."/>
            <person name="Luo Z.H."/>
            <person name="Li M."/>
        </authorList>
    </citation>
    <scope>NUCLEOTIDE SEQUENCE [LARGE SCALE GENOMIC DNA]</scope>
    <source>
        <strain evidence="12">SpSt-6</strain>
    </source>
</reference>
<organism evidence="12">
    <name type="scientific">Thermodesulfobacterium geofontis</name>
    <dbReference type="NCBI Taxonomy" id="1295609"/>
    <lineage>
        <taxon>Bacteria</taxon>
        <taxon>Pseudomonadati</taxon>
        <taxon>Thermodesulfobacteriota</taxon>
        <taxon>Thermodesulfobacteria</taxon>
        <taxon>Thermodesulfobacteriales</taxon>
        <taxon>Thermodesulfobacteriaceae</taxon>
        <taxon>Thermodesulfobacterium</taxon>
    </lineage>
</organism>
<evidence type="ECO:0000259" key="11">
    <source>
        <dbReference type="PROSITE" id="PS51918"/>
    </source>
</evidence>
<keyword evidence="9 10" id="KW-0411">Iron-sulfur</keyword>
<evidence type="ECO:0000313" key="12">
    <source>
        <dbReference type="EMBL" id="HGQ85121.1"/>
    </source>
</evidence>
<dbReference type="SFLD" id="SFLDS00029">
    <property type="entry name" value="Radical_SAM"/>
    <property type="match status" value="1"/>
</dbReference>
<proteinExistence type="inferred from homology"/>
<evidence type="ECO:0000256" key="2">
    <source>
        <dbReference type="ARBA" id="ARBA00001966"/>
    </source>
</evidence>
<keyword evidence="4 10" id="KW-0004">4Fe-4S</keyword>
<keyword evidence="8" id="KW-0408">Iron</keyword>
<dbReference type="SFLD" id="SFLDG01070">
    <property type="entry name" value="PLP-dependent"/>
    <property type="match status" value="1"/>
</dbReference>
<dbReference type="InterPro" id="IPR013785">
    <property type="entry name" value="Aldolase_TIM"/>
</dbReference>
<dbReference type="GO" id="GO:0051539">
    <property type="term" value="F:4 iron, 4 sulfur cluster binding"/>
    <property type="evidence" value="ECO:0007669"/>
    <property type="project" value="UniProtKB-KW"/>
</dbReference>
<protein>
    <submittedName>
        <fullName evidence="12">KamA family radical SAM protein</fullName>
    </submittedName>
</protein>
<accession>A0A7C4NSQ6</accession>
<comment type="cofactor">
    <cofactor evidence="2">
        <name>[4Fe-4S] cluster</name>
        <dbReference type="ChEBI" id="CHEBI:49883"/>
    </cofactor>
</comment>
<dbReference type="EMBL" id="DSZN01000031">
    <property type="protein sequence ID" value="HGQ85121.1"/>
    <property type="molecule type" value="Genomic_DNA"/>
</dbReference>
<feature type="binding site" evidence="10">
    <location>
        <position position="104"/>
    </location>
    <ligand>
        <name>[4Fe-4S] cluster</name>
        <dbReference type="ChEBI" id="CHEBI:49883"/>
        <note>4Fe-4S-S-AdoMet</note>
    </ligand>
</feature>
<dbReference type="InterPro" id="IPR007197">
    <property type="entry name" value="rSAM"/>
</dbReference>
<comment type="cofactor">
    <cofactor evidence="1">
        <name>pyridoxal 5'-phosphate</name>
        <dbReference type="ChEBI" id="CHEBI:597326"/>
    </cofactor>
</comment>
<keyword evidence="7" id="KW-0663">Pyridoxal phosphate</keyword>
<evidence type="ECO:0000256" key="7">
    <source>
        <dbReference type="ARBA" id="ARBA00022898"/>
    </source>
</evidence>
<gene>
    <name evidence="12" type="ORF">ENT66_01710</name>
</gene>
<keyword evidence="6 10" id="KW-0479">Metal-binding</keyword>
<sequence>MKRRINYIVKLDHIKELSDKEKKRLKKVVKKFPFRTNEYYLSLINWEDPNDPIRKISIPSEEELITWGKLDPSNEKKYMKICGLEHKYSDTAVILVTNVCAMYCRFCFRKRLFVNKGEEIAFDISKSLEYIKKHPEINNVLLTGGDPLILNTSKLESILEKLSNIFHVRIVRIGSKILASNPFRIINDSSLLRVFEKFNLQRDKKLYLITHFNHPKELTKEAKKAIRLIQKTGTIIYNQTPILKGINDNVETLKILIEELSFNGVVPYYFFQCRPVIGNKMFSTKIEDTIDIIELARAKVSGLAAKIRYVMSHETGKIEILGKTKDLIFFRYHRAANPENQGKFMIYKRNPLAYWFDDYTELIEEYKINE</sequence>
<evidence type="ECO:0000256" key="4">
    <source>
        <dbReference type="ARBA" id="ARBA00022485"/>
    </source>
</evidence>
<dbReference type="PANTHER" id="PTHR30538:SF0">
    <property type="entry name" value="L-LYSINE 2,3-AMINOMUTASE AQ_1632-RELATED"/>
    <property type="match status" value="1"/>
</dbReference>
<dbReference type="GO" id="GO:0046872">
    <property type="term" value="F:metal ion binding"/>
    <property type="evidence" value="ECO:0007669"/>
    <property type="project" value="UniProtKB-KW"/>
</dbReference>
<feature type="binding site" evidence="10">
    <location>
        <position position="100"/>
    </location>
    <ligand>
        <name>[4Fe-4S] cluster</name>
        <dbReference type="ChEBI" id="CHEBI:49883"/>
        <note>4Fe-4S-S-AdoMet</note>
    </ligand>
</feature>
<dbReference type="NCBIfam" id="TIGR00238">
    <property type="entry name" value="KamA family radical SAM protein"/>
    <property type="match status" value="1"/>
</dbReference>
<evidence type="ECO:0000256" key="5">
    <source>
        <dbReference type="ARBA" id="ARBA00022691"/>
    </source>
</evidence>
<feature type="binding site" evidence="10">
    <location>
        <position position="107"/>
    </location>
    <ligand>
        <name>[4Fe-4S] cluster</name>
        <dbReference type="ChEBI" id="CHEBI:49883"/>
        <note>4Fe-4S-S-AdoMet</note>
    </ligand>
</feature>
<name>A0A7C4NSQ6_9BACT</name>
<dbReference type="PIRSF" id="PIRSF004911">
    <property type="entry name" value="DUF160"/>
    <property type="match status" value="1"/>
</dbReference>